<dbReference type="EC" id="1.1.1.262" evidence="10"/>
<evidence type="ECO:0000256" key="5">
    <source>
        <dbReference type="ARBA" id="ARBA00022857"/>
    </source>
</evidence>
<feature type="binding site" evidence="10">
    <location>
        <position position="132"/>
    </location>
    <ligand>
        <name>substrate</name>
    </ligand>
</feature>
<dbReference type="AlphaFoldDB" id="A0A271J3N8"/>
<feature type="binding site" evidence="10">
    <location>
        <position position="283"/>
    </location>
    <ligand>
        <name>substrate</name>
    </ligand>
</feature>
<evidence type="ECO:0000256" key="1">
    <source>
        <dbReference type="ARBA" id="ARBA00022490"/>
    </source>
</evidence>
<comment type="subcellular location">
    <subcellularLocation>
        <location evidence="10">Cytoplasm</location>
    </subcellularLocation>
</comment>
<evidence type="ECO:0000256" key="6">
    <source>
        <dbReference type="ARBA" id="ARBA00023002"/>
    </source>
</evidence>
<dbReference type="UniPathway" id="UPA00244">
    <property type="reaction ID" value="UER00312"/>
</dbReference>
<keyword evidence="8 10" id="KW-0664">Pyridoxine biosynthesis</keyword>
<dbReference type="Pfam" id="PF04166">
    <property type="entry name" value="PdxA"/>
    <property type="match status" value="1"/>
</dbReference>
<evidence type="ECO:0000313" key="12">
    <source>
        <dbReference type="Proteomes" id="UP000216339"/>
    </source>
</evidence>
<dbReference type="GO" id="GO:0005737">
    <property type="term" value="C:cytoplasm"/>
    <property type="evidence" value="ECO:0007669"/>
    <property type="project" value="UniProtKB-SubCell"/>
</dbReference>
<keyword evidence="12" id="KW-1185">Reference proteome</keyword>
<evidence type="ECO:0000256" key="9">
    <source>
        <dbReference type="ARBA" id="ARBA00023285"/>
    </source>
</evidence>
<feature type="binding site" evidence="10">
    <location>
        <position position="266"/>
    </location>
    <ligand>
        <name>a divalent metal cation</name>
        <dbReference type="ChEBI" id="CHEBI:60240"/>
        <note>ligand shared between dimeric partners</note>
    </ligand>
</feature>
<comment type="pathway">
    <text evidence="10">Cofactor biosynthesis; pyridoxine 5'-phosphate biosynthesis; pyridoxine 5'-phosphate from D-erythrose 4-phosphate: step 4/5.</text>
</comment>
<proteinExistence type="inferred from homology"/>
<dbReference type="GO" id="GO:0046872">
    <property type="term" value="F:metal ion binding"/>
    <property type="evidence" value="ECO:0007669"/>
    <property type="project" value="UniProtKB-UniRule"/>
</dbReference>
<sequence>MSRPRLAVSIGDPNGIGPEVVLKAADAAEADLLAVGSAEALRQHAERLGLGPVVEVAGAAERAGEGLAVLDPDPGTETHIDWGQTTATGGRRAMEAVACAVDLALAGDVDGIVTAPISKEAIQKAGYTVPGHTEFLQQRCGAPTVVMVLAADLDAGPLRVALVTIHVPVAAVPDLISEERIGDTCRTLAAALRRDLGIDAPRLAVLGLNPHAGDGGVIGTEEIDTIRPALDALRADGLDVTGPHPADAFFGRGAWRHADAVVAMYHDQGLAPFKALAQGAGVNVTLGLPIVRTSPDHGTAFDVAGQGVADPSSIRAAIRMAAAMAARRAR</sequence>
<dbReference type="EMBL" id="MQWD01000001">
    <property type="protein sequence ID" value="PAP77654.1"/>
    <property type="molecule type" value="Genomic_DNA"/>
</dbReference>
<accession>A0A271J3N8</accession>
<evidence type="ECO:0000313" key="11">
    <source>
        <dbReference type="EMBL" id="PAP77654.1"/>
    </source>
</evidence>
<dbReference type="RefSeq" id="WP_095511323.1">
    <property type="nucleotide sequence ID" value="NZ_MQWD01000001.1"/>
</dbReference>
<keyword evidence="1 10" id="KW-0963">Cytoplasm</keyword>
<keyword evidence="4" id="KW-0460">Magnesium</keyword>
<dbReference type="NCBIfam" id="TIGR00557">
    <property type="entry name" value="pdxA"/>
    <property type="match status" value="1"/>
</dbReference>
<dbReference type="Proteomes" id="UP000216339">
    <property type="component" value="Unassembled WGS sequence"/>
</dbReference>
<evidence type="ECO:0000256" key="2">
    <source>
        <dbReference type="ARBA" id="ARBA00022723"/>
    </source>
</evidence>
<dbReference type="GO" id="GO:0050570">
    <property type="term" value="F:4-hydroxythreonine-4-phosphate dehydrogenase activity"/>
    <property type="evidence" value="ECO:0007669"/>
    <property type="project" value="UniProtKB-UniRule"/>
</dbReference>
<dbReference type="GO" id="GO:0008615">
    <property type="term" value="P:pyridoxine biosynthetic process"/>
    <property type="evidence" value="ECO:0007669"/>
    <property type="project" value="UniProtKB-UniRule"/>
</dbReference>
<feature type="binding site" evidence="10">
    <location>
        <position position="133"/>
    </location>
    <ligand>
        <name>substrate</name>
    </ligand>
</feature>
<evidence type="ECO:0000256" key="4">
    <source>
        <dbReference type="ARBA" id="ARBA00022842"/>
    </source>
</evidence>
<organism evidence="11 12">
    <name type="scientific">Rubrivirga marina</name>
    <dbReference type="NCBI Taxonomy" id="1196024"/>
    <lineage>
        <taxon>Bacteria</taxon>
        <taxon>Pseudomonadati</taxon>
        <taxon>Rhodothermota</taxon>
        <taxon>Rhodothermia</taxon>
        <taxon>Rhodothermales</taxon>
        <taxon>Rubricoccaceae</taxon>
        <taxon>Rubrivirga</taxon>
    </lineage>
</organism>
<reference evidence="11 12" key="1">
    <citation type="submission" date="2016-11" db="EMBL/GenBank/DDBJ databases">
        <title>Study of marine rhodopsin-containing bacteria.</title>
        <authorList>
            <person name="Yoshizawa S."/>
            <person name="Kumagai Y."/>
            <person name="Kogure K."/>
        </authorList>
    </citation>
    <scope>NUCLEOTIDE SEQUENCE [LARGE SCALE GENOMIC DNA]</scope>
    <source>
        <strain evidence="11 12">SAORIC-28</strain>
    </source>
</reference>
<dbReference type="GO" id="GO:0051287">
    <property type="term" value="F:NAD binding"/>
    <property type="evidence" value="ECO:0007669"/>
    <property type="project" value="InterPro"/>
</dbReference>
<dbReference type="InterPro" id="IPR005255">
    <property type="entry name" value="PdxA_fam"/>
</dbReference>
<dbReference type="GO" id="GO:0042823">
    <property type="term" value="P:pyridoxal phosphate biosynthetic process"/>
    <property type="evidence" value="ECO:0007669"/>
    <property type="project" value="UniProtKB-UniRule"/>
</dbReference>
<dbReference type="OrthoDB" id="9801783at2"/>
<comment type="miscellaneous">
    <text evidence="10">The active site is located at the dimer interface.</text>
</comment>
<feature type="binding site" evidence="10">
    <location>
        <position position="166"/>
    </location>
    <ligand>
        <name>a divalent metal cation</name>
        <dbReference type="ChEBI" id="CHEBI:60240"/>
        <note>ligand shared between dimeric partners</note>
    </ligand>
</feature>
<dbReference type="PANTHER" id="PTHR30004:SF5">
    <property type="entry name" value="4-HYDROXYTHREONINE-4-PHOSPHATE DEHYDROGENASE"/>
    <property type="match status" value="1"/>
</dbReference>
<comment type="caution">
    <text evidence="11">The sequence shown here is derived from an EMBL/GenBank/DDBJ whole genome shotgun (WGS) entry which is preliminary data.</text>
</comment>
<dbReference type="Gene3D" id="3.40.718.10">
    <property type="entry name" value="Isopropylmalate Dehydrogenase"/>
    <property type="match status" value="1"/>
</dbReference>
<evidence type="ECO:0000256" key="8">
    <source>
        <dbReference type="ARBA" id="ARBA00023096"/>
    </source>
</evidence>
<dbReference type="SUPFAM" id="SSF53659">
    <property type="entry name" value="Isocitrate/Isopropylmalate dehydrogenase-like"/>
    <property type="match status" value="1"/>
</dbReference>
<comment type="catalytic activity">
    <reaction evidence="10">
        <text>4-(phosphooxy)-L-threonine + NAD(+) = 3-amino-2-oxopropyl phosphate + CO2 + NADH</text>
        <dbReference type="Rhea" id="RHEA:32275"/>
        <dbReference type="ChEBI" id="CHEBI:16526"/>
        <dbReference type="ChEBI" id="CHEBI:57279"/>
        <dbReference type="ChEBI" id="CHEBI:57540"/>
        <dbReference type="ChEBI" id="CHEBI:57945"/>
        <dbReference type="ChEBI" id="CHEBI:58452"/>
        <dbReference type="EC" id="1.1.1.262"/>
    </reaction>
</comment>
<feature type="binding site" evidence="10">
    <location>
        <position position="292"/>
    </location>
    <ligand>
        <name>substrate</name>
    </ligand>
</feature>
<comment type="function">
    <text evidence="10">Catalyzes the NAD(P)-dependent oxidation of 4-(phosphooxy)-L-threonine (HTP) into 2-amino-3-oxo-4-(phosphooxy)butyric acid which spontaneously decarboxylates to form 3-amino-2-oxopropyl phosphate (AHAP).</text>
</comment>
<dbReference type="HAMAP" id="MF_00536">
    <property type="entry name" value="PdxA"/>
    <property type="match status" value="1"/>
</dbReference>
<keyword evidence="6 10" id="KW-0560">Oxidoreductase</keyword>
<keyword evidence="2 10" id="KW-0479">Metal-binding</keyword>
<protein>
    <recommendedName>
        <fullName evidence="10">4-hydroxythreonine-4-phosphate dehydrogenase</fullName>
        <ecNumber evidence="10">1.1.1.262</ecNumber>
    </recommendedName>
    <alternativeName>
        <fullName evidence="10">4-(phosphohydroxy)-L-threonine dehydrogenase</fullName>
    </alternativeName>
</protein>
<keyword evidence="5 10" id="KW-0521">NADP</keyword>
<dbReference type="PANTHER" id="PTHR30004">
    <property type="entry name" value="4-HYDROXYTHREONINE-4-PHOSPHATE DEHYDROGENASE"/>
    <property type="match status" value="1"/>
</dbReference>
<feature type="binding site" evidence="10">
    <location>
        <position position="211"/>
    </location>
    <ligand>
        <name>a divalent metal cation</name>
        <dbReference type="ChEBI" id="CHEBI:60240"/>
        <note>ligand shared between dimeric partners</note>
    </ligand>
</feature>
<feature type="binding site" evidence="10">
    <location>
        <position position="274"/>
    </location>
    <ligand>
        <name>substrate</name>
    </ligand>
</feature>
<evidence type="ECO:0000256" key="3">
    <source>
        <dbReference type="ARBA" id="ARBA00022833"/>
    </source>
</evidence>
<name>A0A271J3N8_9BACT</name>
<evidence type="ECO:0000256" key="10">
    <source>
        <dbReference type="HAMAP-Rule" id="MF_00536"/>
    </source>
</evidence>
<keyword evidence="3" id="KW-0862">Zinc</keyword>
<comment type="subunit">
    <text evidence="10">Homodimer.</text>
</comment>
<evidence type="ECO:0000256" key="7">
    <source>
        <dbReference type="ARBA" id="ARBA00023027"/>
    </source>
</evidence>
<comment type="similarity">
    <text evidence="10">Belongs to the PdxA family.</text>
</comment>
<comment type="cofactor">
    <cofactor evidence="10">
        <name>a divalent metal cation</name>
        <dbReference type="ChEBI" id="CHEBI:60240"/>
    </cofactor>
    <text evidence="10">Binds 1 divalent metal cation per subunit.</text>
</comment>
<gene>
    <name evidence="10" type="primary">pdxA</name>
    <name evidence="11" type="ORF">BSZ37_15005</name>
</gene>
<keyword evidence="9" id="KW-0170">Cobalt</keyword>
<dbReference type="InterPro" id="IPR037510">
    <property type="entry name" value="PdxA"/>
</dbReference>
<keyword evidence="7 10" id="KW-0520">NAD</keyword>